<keyword evidence="1" id="KW-1133">Transmembrane helix</keyword>
<feature type="transmembrane region" description="Helical" evidence="1">
    <location>
        <begin position="153"/>
        <end position="173"/>
    </location>
</feature>
<evidence type="ECO:0000313" key="3">
    <source>
        <dbReference type="Proteomes" id="UP000757232"/>
    </source>
</evidence>
<organism evidence="2 3">
    <name type="scientific">Sanghuangporus baumii</name>
    <name type="common">Phellinus baumii</name>
    <dbReference type="NCBI Taxonomy" id="108892"/>
    <lineage>
        <taxon>Eukaryota</taxon>
        <taxon>Fungi</taxon>
        <taxon>Dikarya</taxon>
        <taxon>Basidiomycota</taxon>
        <taxon>Agaricomycotina</taxon>
        <taxon>Agaricomycetes</taxon>
        <taxon>Hymenochaetales</taxon>
        <taxon>Hymenochaetaceae</taxon>
        <taxon>Sanghuangporus</taxon>
    </lineage>
</organism>
<keyword evidence="1" id="KW-0812">Transmembrane</keyword>
<evidence type="ECO:0000313" key="2">
    <source>
        <dbReference type="EMBL" id="OCB86827.1"/>
    </source>
</evidence>
<keyword evidence="3" id="KW-1185">Reference proteome</keyword>
<name>A0A9Q5HW11_SANBA</name>
<feature type="transmembrane region" description="Helical" evidence="1">
    <location>
        <begin position="112"/>
        <end position="132"/>
    </location>
</feature>
<reference evidence="2" key="1">
    <citation type="submission" date="2016-06" db="EMBL/GenBank/DDBJ databases">
        <title>Draft Genome sequence of the fungus Inonotus baumii.</title>
        <authorList>
            <person name="Zhu H."/>
            <person name="Lin W."/>
        </authorList>
    </citation>
    <scope>NUCLEOTIDE SEQUENCE</scope>
    <source>
        <strain evidence="2">821</strain>
    </source>
</reference>
<feature type="transmembrane region" description="Helical" evidence="1">
    <location>
        <begin position="193"/>
        <end position="220"/>
    </location>
</feature>
<accession>A0A9Q5HW11</accession>
<protein>
    <submittedName>
        <fullName evidence="2">Uncharacterized protein</fullName>
    </submittedName>
</protein>
<feature type="transmembrane region" description="Helical" evidence="1">
    <location>
        <begin position="33"/>
        <end position="60"/>
    </location>
</feature>
<feature type="transmembrane region" description="Helical" evidence="1">
    <location>
        <begin position="72"/>
        <end position="92"/>
    </location>
</feature>
<dbReference type="EMBL" id="LNZH02000198">
    <property type="protein sequence ID" value="OCB86827.1"/>
    <property type="molecule type" value="Genomic_DNA"/>
</dbReference>
<feature type="transmembrane region" description="Helical" evidence="1">
    <location>
        <begin position="240"/>
        <end position="262"/>
    </location>
</feature>
<dbReference type="Proteomes" id="UP000757232">
    <property type="component" value="Unassembled WGS sequence"/>
</dbReference>
<comment type="caution">
    <text evidence="2">The sequence shown here is derived from an EMBL/GenBank/DDBJ whole genome shotgun (WGS) entry which is preliminary data.</text>
</comment>
<keyword evidence="1" id="KW-0472">Membrane</keyword>
<dbReference type="OrthoDB" id="3046318at2759"/>
<sequence>MLFDLPSFYFPLREDDGYPGTQTLLATSDGRKYSLGGVVIFFFLQIFGGQIGVPGILLTLYIVKGLRRHPMLVNFLVTWIIYSISFCLLLYLGKQFGPEPKHALCDIQASLIYGTAVMTPTAGLSFVLSLWFGLQAVAENRSDIPNHKLRDHMLIAAPYATFVGFVLFTALYGASSSVSRNRYLFYCTINSRIVNVVPGIAAVIMLTIIVFEGLIAYKLYHMHKAFVSMRSNSGPPLHMIIRVAVFSIYSFLSIVACISFWSKTGAELPYIIQASLPTAAFVIFGTQRDILEAWGVIRLWHFLRRKPKPVRIDEISKFKPVLDS</sequence>
<gene>
    <name evidence="2" type="ORF">A7U60_g6000</name>
</gene>
<evidence type="ECO:0000256" key="1">
    <source>
        <dbReference type="SAM" id="Phobius"/>
    </source>
</evidence>
<dbReference type="AlphaFoldDB" id="A0A9Q5HW11"/>
<proteinExistence type="predicted"/>